<feature type="region of interest" description="Disordered" evidence="1">
    <location>
        <begin position="1"/>
        <end position="51"/>
    </location>
</feature>
<feature type="compositionally biased region" description="Low complexity" evidence="1">
    <location>
        <begin position="190"/>
        <end position="206"/>
    </location>
</feature>
<feature type="region of interest" description="Disordered" evidence="1">
    <location>
        <begin position="268"/>
        <end position="669"/>
    </location>
</feature>
<dbReference type="EMBL" id="ML978174">
    <property type="protein sequence ID" value="KAF2032288.1"/>
    <property type="molecule type" value="Genomic_DNA"/>
</dbReference>
<feature type="compositionally biased region" description="Polar residues" evidence="1">
    <location>
        <begin position="1"/>
        <end position="23"/>
    </location>
</feature>
<dbReference type="AlphaFoldDB" id="A0A9P4HCW5"/>
<feature type="compositionally biased region" description="Basic and acidic residues" evidence="1">
    <location>
        <begin position="353"/>
        <end position="367"/>
    </location>
</feature>
<feature type="compositionally biased region" description="Acidic residues" evidence="1">
    <location>
        <begin position="572"/>
        <end position="584"/>
    </location>
</feature>
<reference evidence="2" key="1">
    <citation type="journal article" date="2020" name="Stud. Mycol.">
        <title>101 Dothideomycetes genomes: a test case for predicting lifestyles and emergence of pathogens.</title>
        <authorList>
            <person name="Haridas S."/>
            <person name="Albert R."/>
            <person name="Binder M."/>
            <person name="Bloem J."/>
            <person name="Labutti K."/>
            <person name="Salamov A."/>
            <person name="Andreopoulos B."/>
            <person name="Baker S."/>
            <person name="Barry K."/>
            <person name="Bills G."/>
            <person name="Bluhm B."/>
            <person name="Cannon C."/>
            <person name="Castanera R."/>
            <person name="Culley D."/>
            <person name="Daum C."/>
            <person name="Ezra D."/>
            <person name="Gonzalez J."/>
            <person name="Henrissat B."/>
            <person name="Kuo A."/>
            <person name="Liang C."/>
            <person name="Lipzen A."/>
            <person name="Lutzoni F."/>
            <person name="Magnuson J."/>
            <person name="Mondo S."/>
            <person name="Nolan M."/>
            <person name="Ohm R."/>
            <person name="Pangilinan J."/>
            <person name="Park H.-J."/>
            <person name="Ramirez L."/>
            <person name="Alfaro M."/>
            <person name="Sun H."/>
            <person name="Tritt A."/>
            <person name="Yoshinaga Y."/>
            <person name="Zwiers L.-H."/>
            <person name="Turgeon B."/>
            <person name="Goodwin S."/>
            <person name="Spatafora J."/>
            <person name="Crous P."/>
            <person name="Grigoriev I."/>
        </authorList>
    </citation>
    <scope>NUCLEOTIDE SEQUENCE</scope>
    <source>
        <strain evidence="2">CBS 110217</strain>
    </source>
</reference>
<feature type="compositionally biased region" description="Basic and acidic residues" evidence="1">
    <location>
        <begin position="420"/>
        <end position="429"/>
    </location>
</feature>
<keyword evidence="3" id="KW-1185">Reference proteome</keyword>
<feature type="compositionally biased region" description="Low complexity" evidence="1">
    <location>
        <begin position="523"/>
        <end position="535"/>
    </location>
</feature>
<feature type="compositionally biased region" description="Polar residues" evidence="1">
    <location>
        <begin position="469"/>
        <end position="489"/>
    </location>
</feature>
<dbReference type="Proteomes" id="UP000799777">
    <property type="component" value="Unassembled WGS sequence"/>
</dbReference>
<gene>
    <name evidence="2" type="ORF">EK21DRAFT_110235</name>
</gene>
<feature type="compositionally biased region" description="Low complexity" evidence="1">
    <location>
        <begin position="274"/>
        <end position="291"/>
    </location>
</feature>
<feature type="compositionally biased region" description="Polar residues" evidence="1">
    <location>
        <begin position="406"/>
        <end position="415"/>
    </location>
</feature>
<feature type="compositionally biased region" description="Polar residues" evidence="1">
    <location>
        <begin position="430"/>
        <end position="439"/>
    </location>
</feature>
<sequence length="743" mass="79384">MSSGKSTYSGTARTSNQSQKQHQPPNTSATAAHTATPDPPQGSTHIKDIGVGHGQSVHLGMARLQPEYHLTGEELQHLREPGNVVITRSGHVVMMVQDKDGRRLFRSSQPDNISTSAGSRTVTKALNAPESSTTPKESATPQPSGLAESATAAKSSNPSKLPAVHQHSSADGSHAPSLPKQTSAAGRKYASIATSQTSSSIPSVAARSIAKSKAQGIVANWATAQPKIRTVKKTAKKPLTIKKPGKSSIDLLKNSSDAEVVAKTSATAKSALQTPSKIPTKTSTTKTCVKTAPEQSARASTSFEQRAADDRFEETSEASFIDASANKGNARTTGDHAQDEEIQVLGADNMTDEQEKIQNEKSTHDQGTKQTQKSAKTSHDSDETIEEIENDAEHDRSAAAEASSHMAITQTSNGIEQPCVEERETEQKETLVSNRQTETTVEDAHAVQSSLHDAGQEPVGDDKKLHVAESSSDSTPIAQQDTVFDSPTKQTKKAKRDSSVDVSQKAETATTSNPTKSFKDESAYSANDSSDNSSSKKYRLADRYEDVRKGGRGVAVAFTTKTVSPKHVSVSDLDDEEESEDDFVAPDLWSQPTKKKPVAQPKNRAPKKPNAQDDKQKPPAAKKSTGGGSVPRNHNRQPAPQPGKRKRFEGDNGPMIPKRQALEGRLFAWPKTRQPVPTADFKFDLMDVDSEPVPALPPPALAPPVPALPPPPQAPPPAPLPAPVSAPLRGSLFDLSVEDDEEL</sequence>
<protein>
    <submittedName>
        <fullName evidence="2">Uncharacterized protein</fullName>
    </submittedName>
</protein>
<accession>A0A9P4HCW5</accession>
<comment type="caution">
    <text evidence="2">The sequence shown here is derived from an EMBL/GenBank/DDBJ whole genome shotgun (WGS) entry which is preliminary data.</text>
</comment>
<feature type="compositionally biased region" description="Polar residues" evidence="1">
    <location>
        <begin position="106"/>
        <end position="143"/>
    </location>
</feature>
<organism evidence="2 3">
    <name type="scientific">Setomelanomma holmii</name>
    <dbReference type="NCBI Taxonomy" id="210430"/>
    <lineage>
        <taxon>Eukaryota</taxon>
        <taxon>Fungi</taxon>
        <taxon>Dikarya</taxon>
        <taxon>Ascomycota</taxon>
        <taxon>Pezizomycotina</taxon>
        <taxon>Dothideomycetes</taxon>
        <taxon>Pleosporomycetidae</taxon>
        <taxon>Pleosporales</taxon>
        <taxon>Pleosporineae</taxon>
        <taxon>Phaeosphaeriaceae</taxon>
        <taxon>Setomelanomma</taxon>
    </lineage>
</organism>
<name>A0A9P4HCW5_9PLEO</name>
<feature type="compositionally biased region" description="Low complexity" evidence="1">
    <location>
        <begin position="24"/>
        <end position="36"/>
    </location>
</feature>
<proteinExistence type="predicted"/>
<feature type="compositionally biased region" description="Polar residues" evidence="1">
    <location>
        <begin position="500"/>
        <end position="516"/>
    </location>
</feature>
<feature type="region of interest" description="Disordered" evidence="1">
    <location>
        <begin position="101"/>
        <end position="209"/>
    </location>
</feature>
<evidence type="ECO:0000256" key="1">
    <source>
        <dbReference type="SAM" id="MobiDB-lite"/>
    </source>
</evidence>
<feature type="compositionally biased region" description="Pro residues" evidence="1">
    <location>
        <begin position="694"/>
        <end position="724"/>
    </location>
</feature>
<evidence type="ECO:0000313" key="2">
    <source>
        <dbReference type="EMBL" id="KAF2032288.1"/>
    </source>
</evidence>
<feature type="compositionally biased region" description="Basic and acidic residues" evidence="1">
    <location>
        <begin position="539"/>
        <end position="549"/>
    </location>
</feature>
<feature type="compositionally biased region" description="Polar residues" evidence="1">
    <location>
        <begin position="293"/>
        <end position="304"/>
    </location>
</feature>
<feature type="region of interest" description="Disordered" evidence="1">
    <location>
        <begin position="692"/>
        <end position="743"/>
    </location>
</feature>
<evidence type="ECO:0000313" key="3">
    <source>
        <dbReference type="Proteomes" id="UP000799777"/>
    </source>
</evidence>